<gene>
    <name evidence="2" type="ORF">FEHR0123_LOCUS9029</name>
</gene>
<protein>
    <recommendedName>
        <fullName evidence="3">NAD-specific glutamate dehydrogenase</fullName>
    </recommendedName>
</protein>
<evidence type="ECO:0008006" key="3">
    <source>
        <dbReference type="Google" id="ProtNLM"/>
    </source>
</evidence>
<sequence>MLSILEIVFQEVQERDIVRSHCHHYLVFLLEALEALDSFLDFLVFDKVDGFCDLHLRFDLGKVGSLQRLDDVVVAAEDIFLDERCDKLGGLAHVVKSLFLLLLQVLLERVQLADLLLLVFILELEEFLLFLLIHAWDIDQEEALEPRTHFLLVAQGVQAHDQVEADVEIGSIVHDVLIHFDSLTKALLFDQGQADIFFNFQLHLLVLLSGGVDRHIVVFNGHIILLLLEIDVAHVHTQARRLRVLLVLQNNRVTVDGFGVEAVSMVHVGEVVEDIESQVDVDLVQTARLLTQRPYFFLLCRCFLRLLERFIVVFGDFGGGRNLQKTVYFLLELLQLLFLTLFFLLFNVWLSDVGGSGALREGLALEASACIGLHGGAEALCRTRHVSARAHPLVRRGRWLSTDTLEVVRVRDVHCL</sequence>
<name>A0A7S3I581_9SPIT</name>
<keyword evidence="1" id="KW-1133">Transmembrane helix</keyword>
<organism evidence="2">
    <name type="scientific">Favella ehrenbergii</name>
    <dbReference type="NCBI Taxonomy" id="182087"/>
    <lineage>
        <taxon>Eukaryota</taxon>
        <taxon>Sar</taxon>
        <taxon>Alveolata</taxon>
        <taxon>Ciliophora</taxon>
        <taxon>Intramacronucleata</taxon>
        <taxon>Spirotrichea</taxon>
        <taxon>Choreotrichia</taxon>
        <taxon>Tintinnida</taxon>
        <taxon>Xystonellidae</taxon>
        <taxon>Favella</taxon>
    </lineage>
</organism>
<keyword evidence="1" id="KW-0812">Transmembrane</keyword>
<dbReference type="EMBL" id="HBIE01030121">
    <property type="protein sequence ID" value="CAE0314105.1"/>
    <property type="molecule type" value="Transcribed_RNA"/>
</dbReference>
<evidence type="ECO:0000256" key="1">
    <source>
        <dbReference type="SAM" id="Phobius"/>
    </source>
</evidence>
<accession>A0A7S3I581</accession>
<evidence type="ECO:0000313" key="2">
    <source>
        <dbReference type="EMBL" id="CAE0314105.1"/>
    </source>
</evidence>
<proteinExistence type="predicted"/>
<keyword evidence="1" id="KW-0472">Membrane</keyword>
<dbReference type="AlphaFoldDB" id="A0A7S3I581"/>
<feature type="transmembrane region" description="Helical" evidence="1">
    <location>
        <begin position="327"/>
        <end position="350"/>
    </location>
</feature>
<reference evidence="2" key="1">
    <citation type="submission" date="2021-01" db="EMBL/GenBank/DDBJ databases">
        <authorList>
            <person name="Corre E."/>
            <person name="Pelletier E."/>
            <person name="Niang G."/>
            <person name="Scheremetjew M."/>
            <person name="Finn R."/>
            <person name="Kale V."/>
            <person name="Holt S."/>
            <person name="Cochrane G."/>
            <person name="Meng A."/>
            <person name="Brown T."/>
            <person name="Cohen L."/>
        </authorList>
    </citation>
    <scope>NUCLEOTIDE SEQUENCE</scope>
    <source>
        <strain evidence="2">Fehren 1</strain>
    </source>
</reference>